<dbReference type="Pfam" id="PF00534">
    <property type="entry name" value="Glycos_transf_1"/>
    <property type="match status" value="1"/>
</dbReference>
<sequence>MARRRAAGRRALRQRQRRRGRNRAHAGSRGGRRRREEDRLMARIAFVQCQVSQLDEPVYSRMYELDPHSVAVVYWNDYGFARQRIDPEIGIVPDLGEPGGRDYPKVWIDRSMAGAHRDILAAVLQFKPEIAVLSDQPQLARLRLAFALRRRGVRVVFRVDKNQLSERPRRGFALALERQVARGAFDALAPTSPLTSAYYAWPAARESVLFPYATNERKFAPPPEVRARKRAETRARGAIAPDAFVFVSATKFSSRESPWELVESYARIADIGNIHLLALGDGPLLPEIKRECARRGLDRVTFPGFVPFRDLQDYFFAADAYLHLVAVGPWEVSPQDALVAGLGLVTTETVGSASVFLRGALRRFLVPFGDRALSAARMRELAFDPNSAAWFEPARLATGDYTVDATARRWLEAFK</sequence>
<dbReference type="EMBL" id="NHSJ01000053">
    <property type="protein sequence ID" value="PPQ31672.1"/>
    <property type="molecule type" value="Genomic_DNA"/>
</dbReference>
<keyword evidence="4" id="KW-1185">Reference proteome</keyword>
<protein>
    <recommendedName>
        <fullName evidence="2">Glycosyl transferase family 1 domain-containing protein</fullName>
    </recommendedName>
</protein>
<dbReference type="InterPro" id="IPR001296">
    <property type="entry name" value="Glyco_trans_1"/>
</dbReference>
<dbReference type="SUPFAM" id="SSF53756">
    <property type="entry name" value="UDP-Glycosyltransferase/glycogen phosphorylase"/>
    <property type="match status" value="1"/>
</dbReference>
<dbReference type="AlphaFoldDB" id="A0A2S6NAL7"/>
<evidence type="ECO:0000259" key="2">
    <source>
        <dbReference type="Pfam" id="PF00534"/>
    </source>
</evidence>
<feature type="region of interest" description="Disordered" evidence="1">
    <location>
        <begin position="1"/>
        <end position="35"/>
    </location>
</feature>
<reference evidence="3 4" key="1">
    <citation type="journal article" date="2018" name="Arch. Microbiol.">
        <title>New insights into the metabolic potential of the phototrophic purple bacterium Rhodopila globiformis DSM 161(T) from its draft genome sequence and evidence for a vanadium-dependent nitrogenase.</title>
        <authorList>
            <person name="Imhoff J.F."/>
            <person name="Rahn T."/>
            <person name="Kunzel S."/>
            <person name="Neulinger S.C."/>
        </authorList>
    </citation>
    <scope>NUCLEOTIDE SEQUENCE [LARGE SCALE GENOMIC DNA]</scope>
    <source>
        <strain evidence="3 4">DSM 16996</strain>
    </source>
</reference>
<dbReference type="Gene3D" id="3.40.50.2000">
    <property type="entry name" value="Glycogen Phosphorylase B"/>
    <property type="match status" value="1"/>
</dbReference>
<evidence type="ECO:0000256" key="1">
    <source>
        <dbReference type="SAM" id="MobiDB-lite"/>
    </source>
</evidence>
<name>A0A2S6NAL7_9HYPH</name>
<evidence type="ECO:0000313" key="4">
    <source>
        <dbReference type="Proteomes" id="UP000239089"/>
    </source>
</evidence>
<proteinExistence type="predicted"/>
<feature type="compositionally biased region" description="Basic residues" evidence="1">
    <location>
        <begin position="1"/>
        <end position="33"/>
    </location>
</feature>
<evidence type="ECO:0000313" key="3">
    <source>
        <dbReference type="EMBL" id="PPQ31672.1"/>
    </source>
</evidence>
<dbReference type="Proteomes" id="UP000239089">
    <property type="component" value="Unassembled WGS sequence"/>
</dbReference>
<dbReference type="GO" id="GO:0016757">
    <property type="term" value="F:glycosyltransferase activity"/>
    <property type="evidence" value="ECO:0007669"/>
    <property type="project" value="InterPro"/>
</dbReference>
<organism evidence="3 4">
    <name type="scientific">Rhodoblastus sphagnicola</name>
    <dbReference type="NCBI Taxonomy" id="333368"/>
    <lineage>
        <taxon>Bacteria</taxon>
        <taxon>Pseudomonadati</taxon>
        <taxon>Pseudomonadota</taxon>
        <taxon>Alphaproteobacteria</taxon>
        <taxon>Hyphomicrobiales</taxon>
        <taxon>Rhodoblastaceae</taxon>
        <taxon>Rhodoblastus</taxon>
    </lineage>
</organism>
<accession>A0A2S6NAL7</accession>
<comment type="caution">
    <text evidence="3">The sequence shown here is derived from an EMBL/GenBank/DDBJ whole genome shotgun (WGS) entry which is preliminary data.</text>
</comment>
<gene>
    <name evidence="3" type="ORF">CCR94_08345</name>
</gene>
<feature type="domain" description="Glycosyl transferase family 1" evidence="2">
    <location>
        <begin position="230"/>
        <end position="388"/>
    </location>
</feature>